<evidence type="ECO:0000256" key="1">
    <source>
        <dbReference type="ARBA" id="ARBA00004418"/>
    </source>
</evidence>
<dbReference type="PROSITE" id="PS51257">
    <property type="entry name" value="PROKAR_LIPOPROTEIN"/>
    <property type="match status" value="1"/>
</dbReference>
<dbReference type="PANTHER" id="PTHR30024:SF47">
    <property type="entry name" value="TAURINE-BINDING PERIPLASMIC PROTEIN"/>
    <property type="match status" value="1"/>
</dbReference>
<dbReference type="SMART" id="SM00062">
    <property type="entry name" value="PBPb"/>
    <property type="match status" value="1"/>
</dbReference>
<comment type="similarity">
    <text evidence="2">Belongs to the bacterial solute-binding protein SsuA/TauA family.</text>
</comment>
<name>A0ABX0J804_9BACL</name>
<dbReference type="InterPro" id="IPR001638">
    <property type="entry name" value="Solute-binding_3/MltF_N"/>
</dbReference>
<dbReference type="SUPFAM" id="SSF53850">
    <property type="entry name" value="Periplasmic binding protein-like II"/>
    <property type="match status" value="1"/>
</dbReference>
<dbReference type="Gene3D" id="3.40.190.10">
    <property type="entry name" value="Periplasmic binding protein-like II"/>
    <property type="match status" value="2"/>
</dbReference>
<evidence type="ECO:0000313" key="6">
    <source>
        <dbReference type="Proteomes" id="UP001165962"/>
    </source>
</evidence>
<reference evidence="5" key="1">
    <citation type="submission" date="2020-03" db="EMBL/GenBank/DDBJ databases">
        <title>Draft sequencing of Paenibacilllus sp. S3N08.</title>
        <authorList>
            <person name="Kim D.-U."/>
        </authorList>
    </citation>
    <scope>NUCLEOTIDE SEQUENCE</scope>
    <source>
        <strain evidence="5">S3N08</strain>
    </source>
</reference>
<gene>
    <name evidence="5" type="ORF">G9U52_19910</name>
</gene>
<dbReference type="Proteomes" id="UP001165962">
    <property type="component" value="Unassembled WGS sequence"/>
</dbReference>
<comment type="subcellular location">
    <subcellularLocation>
        <location evidence="1">Periplasm</location>
    </subcellularLocation>
</comment>
<comment type="caution">
    <text evidence="5">The sequence shown here is derived from an EMBL/GenBank/DDBJ whole genome shotgun (WGS) entry which is preliminary data.</text>
</comment>
<protein>
    <submittedName>
        <fullName evidence="5">ABC transporter substrate-binding protein</fullName>
    </submittedName>
</protein>
<dbReference type="Pfam" id="PF09084">
    <property type="entry name" value="NMT1"/>
    <property type="match status" value="1"/>
</dbReference>
<sequence>MLQVKHWSLWGVILLILTVIAVGCGSKDTTSTTAPAAASPATSGTAGAGAPLSKVKVGMLKIAGVANIYVAKEKGIFAKNGLDVELIQFNNGNDAIAAQQSGSIDIAISIPGTAMAAIERGFELTAIFQNETAHEKGPDSGALLVKNDSKIAILKDLEGKKLAVATLHSQATVLLQELLKKEGVDFKKIQMMEIPYSAVAESLKSGQVDAVATIDPYTTQIVSSDIGKVMKWVYADTLPKAPLGAWFAKKSWVAAHGKEVEAYNKSAKEAIDFMLANPDEARKAVAAYTGLDPALVAKMPLIDWDYQVDLKVWQQVVTYMKAYGEIDKDHKAEEFLSDYIKPYIKK</sequence>
<evidence type="ECO:0000259" key="4">
    <source>
        <dbReference type="SMART" id="SM00062"/>
    </source>
</evidence>
<evidence type="ECO:0000313" key="5">
    <source>
        <dbReference type="EMBL" id="NHN32108.1"/>
    </source>
</evidence>
<organism evidence="5 6">
    <name type="scientific">Paenibacillus agricola</name>
    <dbReference type="NCBI Taxonomy" id="2716264"/>
    <lineage>
        <taxon>Bacteria</taxon>
        <taxon>Bacillati</taxon>
        <taxon>Bacillota</taxon>
        <taxon>Bacilli</taxon>
        <taxon>Bacillales</taxon>
        <taxon>Paenibacillaceae</taxon>
        <taxon>Paenibacillus</taxon>
    </lineage>
</organism>
<evidence type="ECO:0000256" key="2">
    <source>
        <dbReference type="ARBA" id="ARBA00010742"/>
    </source>
</evidence>
<dbReference type="RefSeq" id="WP_166152389.1">
    <property type="nucleotide sequence ID" value="NZ_JAAOIW010000007.1"/>
</dbReference>
<evidence type="ECO:0000256" key="3">
    <source>
        <dbReference type="ARBA" id="ARBA00022729"/>
    </source>
</evidence>
<proteinExistence type="inferred from homology"/>
<accession>A0ABX0J804</accession>
<dbReference type="InterPro" id="IPR015168">
    <property type="entry name" value="SsuA/THI5"/>
</dbReference>
<dbReference type="EMBL" id="JAAOIW010000007">
    <property type="protein sequence ID" value="NHN32108.1"/>
    <property type="molecule type" value="Genomic_DNA"/>
</dbReference>
<dbReference type="PANTHER" id="PTHR30024">
    <property type="entry name" value="ALIPHATIC SULFONATES-BINDING PROTEIN-RELATED"/>
    <property type="match status" value="1"/>
</dbReference>
<feature type="domain" description="Solute-binding protein family 3/N-terminal" evidence="4">
    <location>
        <begin position="54"/>
        <end position="278"/>
    </location>
</feature>
<keyword evidence="3" id="KW-0732">Signal</keyword>
<keyword evidence="6" id="KW-1185">Reference proteome</keyword>